<gene>
    <name evidence="2" type="ORF">GCM10025868_16130</name>
</gene>
<name>A0ABQ6JDV3_9ACTN</name>
<protein>
    <recommendedName>
        <fullName evidence="4">WD40 repeat domain-containing protein</fullName>
    </recommendedName>
</protein>
<keyword evidence="1" id="KW-1133">Transmembrane helix</keyword>
<evidence type="ECO:0008006" key="4">
    <source>
        <dbReference type="Google" id="ProtNLM"/>
    </source>
</evidence>
<dbReference type="EMBL" id="BSUZ01000001">
    <property type="protein sequence ID" value="GMA86363.1"/>
    <property type="molecule type" value="Genomic_DNA"/>
</dbReference>
<keyword evidence="3" id="KW-1185">Reference proteome</keyword>
<evidence type="ECO:0000313" key="2">
    <source>
        <dbReference type="EMBL" id="GMA86363.1"/>
    </source>
</evidence>
<proteinExistence type="predicted"/>
<evidence type="ECO:0000313" key="3">
    <source>
        <dbReference type="Proteomes" id="UP001157017"/>
    </source>
</evidence>
<dbReference type="Proteomes" id="UP001157017">
    <property type="component" value="Unassembled WGS sequence"/>
</dbReference>
<feature type="transmembrane region" description="Helical" evidence="1">
    <location>
        <begin position="313"/>
        <end position="333"/>
    </location>
</feature>
<accession>A0ABQ6JDV3</accession>
<keyword evidence="1" id="KW-0812">Transmembrane</keyword>
<keyword evidence="1" id="KW-0472">Membrane</keyword>
<dbReference type="SUPFAM" id="SSF63829">
    <property type="entry name" value="Calcium-dependent phosphotriesterase"/>
    <property type="match status" value="1"/>
</dbReference>
<reference evidence="3" key="1">
    <citation type="journal article" date="2019" name="Int. J. Syst. Evol. Microbiol.">
        <title>The Global Catalogue of Microorganisms (GCM) 10K type strain sequencing project: providing services to taxonomists for standard genome sequencing and annotation.</title>
        <authorList>
            <consortium name="The Broad Institute Genomics Platform"/>
            <consortium name="The Broad Institute Genome Sequencing Center for Infectious Disease"/>
            <person name="Wu L."/>
            <person name="Ma J."/>
        </authorList>
    </citation>
    <scope>NUCLEOTIDE SEQUENCE [LARGE SCALE GENOMIC DNA]</scope>
    <source>
        <strain evidence="3">NBRC 108730</strain>
    </source>
</reference>
<sequence>MIAGSVAALALAGLAASTSSEPPAAQRVSTIRDDRIGEQSDLVASPTHRDLLWLTNDSGDSARVFGVSPRTGRTRAVLTLRTDARDVESLAGGTTSDGRSVLWVGDTGDNSAVRESVVLRLVDEPGSVRSQSTDVVSLRVRYPGGPADVEAMVWTTDHRLLLITKELLGGRVLEVPSSAVDRALAGRSVTRPALAKQVARVSQSFVTDASALPDGRVLVRDYVGVVAYDPPAKGRMRSLASVDLPEQQQGESIAATLDGRYAYAGSEGQVQPLWRVRLPRLPAPERSETPATTRVGQAQRVVRDAVRERPLDWSVVGAVTLLGTVLIAVVAGARRRGRRRR</sequence>
<comment type="caution">
    <text evidence="2">The sequence shown here is derived from an EMBL/GenBank/DDBJ whole genome shotgun (WGS) entry which is preliminary data.</text>
</comment>
<organism evidence="2 3">
    <name type="scientific">Angustibacter aerolatus</name>
    <dbReference type="NCBI Taxonomy" id="1162965"/>
    <lineage>
        <taxon>Bacteria</taxon>
        <taxon>Bacillati</taxon>
        <taxon>Actinomycetota</taxon>
        <taxon>Actinomycetes</taxon>
        <taxon>Kineosporiales</taxon>
        <taxon>Kineosporiaceae</taxon>
    </lineage>
</organism>
<evidence type="ECO:0000256" key="1">
    <source>
        <dbReference type="SAM" id="Phobius"/>
    </source>
</evidence>